<name>C4K9P6_THASP</name>
<accession>C4K9P6</accession>
<feature type="transmembrane region" description="Helical" evidence="1">
    <location>
        <begin position="184"/>
        <end position="203"/>
    </location>
</feature>
<dbReference type="Pfam" id="PF04536">
    <property type="entry name" value="TPM_phosphatase"/>
    <property type="match status" value="1"/>
</dbReference>
<reference evidence="4 6" key="2">
    <citation type="journal article" date="2012" name="Stand. Genomic Sci.">
        <title>Complete genome sequence of Thauera aminoaromatica strain MZ1T.</title>
        <authorList>
            <person name="Jiang K."/>
            <person name="Sanseverino J."/>
            <person name="Chauhan A."/>
            <person name="Lucas S."/>
            <person name="Copeland A."/>
            <person name="Lapidus A."/>
            <person name="Del Rio T.G."/>
            <person name="Dalin E."/>
            <person name="Tice H."/>
            <person name="Bruce D."/>
            <person name="Goodwin L."/>
            <person name="Pitluck S."/>
            <person name="Sims D."/>
            <person name="Brettin T."/>
            <person name="Detter J.C."/>
            <person name="Han C."/>
            <person name="Chang Y.J."/>
            <person name="Larimer F."/>
            <person name="Land M."/>
            <person name="Hauser L."/>
            <person name="Kyrpides N.C."/>
            <person name="Mikhailova N."/>
            <person name="Moser S."/>
            <person name="Jegier P."/>
            <person name="Close D."/>
            <person name="Debruyn J.M."/>
            <person name="Wang Y."/>
            <person name="Layton A.C."/>
            <person name="Allen M.S."/>
            <person name="Sayler G.S."/>
        </authorList>
    </citation>
    <scope>NUCLEOTIDE SEQUENCE [LARGE SCALE GENOMIC DNA]</scope>
    <source>
        <strain evidence="4 6">MZ1T</strain>
    </source>
</reference>
<keyword evidence="2" id="KW-0732">Signal</keyword>
<reference evidence="5 7" key="3">
    <citation type="submission" date="2018-09" db="EMBL/GenBank/DDBJ databases">
        <title>Metagenome Assembled Genomes from an Advanced Water Purification Facility.</title>
        <authorList>
            <person name="Stamps B.W."/>
            <person name="Spear J.R."/>
        </authorList>
    </citation>
    <scope>NUCLEOTIDE SEQUENCE [LARGE SCALE GENOMIC DNA]</scope>
    <source>
        <strain evidence="5">Bin_27_1</strain>
    </source>
</reference>
<reference evidence="6" key="1">
    <citation type="submission" date="2009-05" db="EMBL/GenBank/DDBJ databases">
        <title>Complete sequence of chromosome of Thauera sp. MZ1T.</title>
        <authorList>
            <consortium name="US DOE Joint Genome Institute"/>
            <person name="Lucas S."/>
            <person name="Copeland A."/>
            <person name="Lapidus A."/>
            <person name="Glavina del Rio T."/>
            <person name="Dalin E."/>
            <person name="Tice H."/>
            <person name="Bruce D."/>
            <person name="Goodwin L."/>
            <person name="Pitluck S."/>
            <person name="Sims D."/>
            <person name="Brettin T."/>
            <person name="Detter J.C."/>
            <person name="Han C."/>
            <person name="Larimer F."/>
            <person name="Land M."/>
            <person name="Hauser L."/>
            <person name="Kyrpides N."/>
            <person name="Mikhailova N."/>
            <person name="Sayler G.S."/>
        </authorList>
    </citation>
    <scope>NUCLEOTIDE SEQUENCE [LARGE SCALE GENOMIC DNA]</scope>
    <source>
        <strain evidence="6">MZ1T</strain>
    </source>
</reference>
<dbReference type="Gene3D" id="3.10.310.50">
    <property type="match status" value="1"/>
</dbReference>
<keyword evidence="1" id="KW-0812">Transmembrane</keyword>
<dbReference type="InterPro" id="IPR007621">
    <property type="entry name" value="TPM_dom"/>
</dbReference>
<feature type="chain" id="PRO_5042451196" evidence="2">
    <location>
        <begin position="24"/>
        <end position="298"/>
    </location>
</feature>
<proteinExistence type="predicted"/>
<feature type="signal peptide" evidence="2">
    <location>
        <begin position="1"/>
        <end position="23"/>
    </location>
</feature>
<evidence type="ECO:0000256" key="1">
    <source>
        <dbReference type="SAM" id="Phobius"/>
    </source>
</evidence>
<gene>
    <name evidence="4" type="ordered locus">Tmz1t_2520</name>
    <name evidence="5" type="ORF">E6Q80_14820</name>
</gene>
<feature type="transmembrane region" description="Helical" evidence="1">
    <location>
        <begin position="215"/>
        <end position="246"/>
    </location>
</feature>
<keyword evidence="1" id="KW-1133">Transmembrane helix</keyword>
<evidence type="ECO:0000259" key="3">
    <source>
        <dbReference type="Pfam" id="PF04536"/>
    </source>
</evidence>
<evidence type="ECO:0000313" key="5">
    <source>
        <dbReference type="EMBL" id="TXH82741.1"/>
    </source>
</evidence>
<dbReference type="AlphaFoldDB" id="C4K9P6"/>
<dbReference type="PANTHER" id="PTHR30373">
    <property type="entry name" value="UPF0603 PROTEIN YGCG"/>
    <property type="match status" value="1"/>
</dbReference>
<evidence type="ECO:0000256" key="2">
    <source>
        <dbReference type="SAM" id="SignalP"/>
    </source>
</evidence>
<dbReference type="RefSeq" id="WP_012585539.1">
    <property type="nucleotide sequence ID" value="NC_011662.2"/>
</dbReference>
<dbReference type="EMBL" id="SSFD01000233">
    <property type="protein sequence ID" value="TXH82741.1"/>
    <property type="molecule type" value="Genomic_DNA"/>
</dbReference>
<protein>
    <submittedName>
        <fullName evidence="5">YgcG family protein</fullName>
    </submittedName>
</protein>
<dbReference type="HOGENOM" id="CLU_035211_0_1_4"/>
<dbReference type="eggNOG" id="COG1512">
    <property type="taxonomic scope" value="Bacteria"/>
</dbReference>
<evidence type="ECO:0000313" key="4">
    <source>
        <dbReference type="EMBL" id="ACR01122.1"/>
    </source>
</evidence>
<evidence type="ECO:0000313" key="7">
    <source>
        <dbReference type="Proteomes" id="UP000321192"/>
    </source>
</evidence>
<dbReference type="Proteomes" id="UP000321192">
    <property type="component" value="Unassembled WGS sequence"/>
</dbReference>
<dbReference type="Proteomes" id="UP000002186">
    <property type="component" value="Chromosome"/>
</dbReference>
<dbReference type="KEGG" id="tmz:Tmz1t_2520"/>
<keyword evidence="6" id="KW-1185">Reference proteome</keyword>
<feature type="domain" description="TPM" evidence="3">
    <location>
        <begin position="36"/>
        <end position="158"/>
    </location>
</feature>
<organism evidence="4 6">
    <name type="scientific">Thauera aminoaromatica</name>
    <dbReference type="NCBI Taxonomy" id="164330"/>
    <lineage>
        <taxon>Bacteria</taxon>
        <taxon>Pseudomonadati</taxon>
        <taxon>Pseudomonadota</taxon>
        <taxon>Betaproteobacteria</taxon>
        <taxon>Rhodocyclales</taxon>
        <taxon>Zoogloeaceae</taxon>
        <taxon>Thauera</taxon>
    </lineage>
</organism>
<dbReference type="OrthoDB" id="9810918at2"/>
<dbReference type="EMBL" id="CP001281">
    <property type="protein sequence ID" value="ACR01122.1"/>
    <property type="molecule type" value="Genomic_DNA"/>
</dbReference>
<accession>A0A5C7SJ40</accession>
<sequence length="298" mass="29408">MAQQLWRALLTLAALFATGLALAQPLQPVPALQARVTDLTATLSAAQVRALEGKLAAFEAAHGSQIAVLLVRSTTPEDIAAYAFRVADAWKIGRREVGDGVLLLVAKDDRKVRIEVARALEGAIPDLAARRIIDGAITPALRRGDFAGGIDAGVGGLSALIRGENLPAPEPAARGGGGAGIEDLGALLFVGVPILGAVLVGMLGRKPGAFATGAVTGLIVHLLTASLFLALVGGVLAVVFVLALGIGGGGRGGPPHRGGGPVIRGGSLGGLGGGRLGGGGFRSGGGGSFGGGGASGSW</sequence>
<evidence type="ECO:0000313" key="6">
    <source>
        <dbReference type="Proteomes" id="UP000002186"/>
    </source>
</evidence>
<dbReference type="PANTHER" id="PTHR30373:SF2">
    <property type="entry name" value="UPF0603 PROTEIN YGCG"/>
    <property type="match status" value="1"/>
</dbReference>
<keyword evidence="1" id="KW-0472">Membrane</keyword>
<dbReference type="STRING" id="85643.Tmz1t_2520"/>